<dbReference type="AlphaFoldDB" id="A0A6J6QZK6"/>
<proteinExistence type="predicted"/>
<accession>A0A6J6QZK6</accession>
<name>A0A6J6QZK6_9ZZZZ</name>
<organism evidence="1">
    <name type="scientific">freshwater metagenome</name>
    <dbReference type="NCBI Taxonomy" id="449393"/>
    <lineage>
        <taxon>unclassified sequences</taxon>
        <taxon>metagenomes</taxon>
        <taxon>ecological metagenomes</taxon>
    </lineage>
</organism>
<sequence length="59" mass="6267">MSPRSMCQRSVTCEVVLPCRAAISEITSSSRTAPWAIGDHASTSTPCRMEAARAASLVK</sequence>
<dbReference type="EMBL" id="CAEZXR010000207">
    <property type="protein sequence ID" value="CAB4716289.1"/>
    <property type="molecule type" value="Genomic_DNA"/>
</dbReference>
<evidence type="ECO:0000313" key="1">
    <source>
        <dbReference type="EMBL" id="CAB4716289.1"/>
    </source>
</evidence>
<reference evidence="1" key="1">
    <citation type="submission" date="2020-05" db="EMBL/GenBank/DDBJ databases">
        <authorList>
            <person name="Chiriac C."/>
            <person name="Salcher M."/>
            <person name="Ghai R."/>
            <person name="Kavagutti S V."/>
        </authorList>
    </citation>
    <scope>NUCLEOTIDE SEQUENCE</scope>
</reference>
<protein>
    <submittedName>
        <fullName evidence="1">Unannotated protein</fullName>
    </submittedName>
</protein>
<gene>
    <name evidence="1" type="ORF">UFOPK2579_01711</name>
</gene>